<feature type="binding site" evidence="11">
    <location>
        <position position="18"/>
    </location>
    <ligand>
        <name>Mg(2+)</name>
        <dbReference type="ChEBI" id="CHEBI:18420"/>
    </ligand>
</feature>
<dbReference type="SUPFAM" id="SSF52540">
    <property type="entry name" value="P-loop containing nucleoside triphosphate hydrolases"/>
    <property type="match status" value="1"/>
</dbReference>
<feature type="binding site" evidence="11">
    <location>
        <begin position="14"/>
        <end position="19"/>
    </location>
    <ligand>
        <name>ATP</name>
        <dbReference type="ChEBI" id="CHEBI:30616"/>
    </ligand>
</feature>
<keyword evidence="13" id="KW-1185">Reference proteome</keyword>
<dbReference type="GO" id="GO:0009423">
    <property type="term" value="P:chorismate biosynthetic process"/>
    <property type="evidence" value="ECO:0007669"/>
    <property type="project" value="UniProtKB-UniRule"/>
</dbReference>
<name>A0A0U9HGA6_9FIRM</name>
<sequence>MKNYRNIVLTGMPGSGKTSIGRLLAENLNMSFCDLDEYIENKFDKSIKEIFRTCGERYFRSIESRVVREISERRGTVIATGGGTVLNSENMRLLRQNGIVFFINRPLENIISDIDASVRPLLADDISNIYKLYDIRYDLYKEYSDFEILNDREISDAVDRILNIVKTIE</sequence>
<dbReference type="InterPro" id="IPR000623">
    <property type="entry name" value="Shikimate_kinase/TSH1"/>
</dbReference>
<evidence type="ECO:0000256" key="7">
    <source>
        <dbReference type="ARBA" id="ARBA00022777"/>
    </source>
</evidence>
<evidence type="ECO:0000256" key="5">
    <source>
        <dbReference type="ARBA" id="ARBA00022679"/>
    </source>
</evidence>
<dbReference type="GO" id="GO:0000287">
    <property type="term" value="F:magnesium ion binding"/>
    <property type="evidence" value="ECO:0007669"/>
    <property type="project" value="UniProtKB-UniRule"/>
</dbReference>
<evidence type="ECO:0000256" key="4">
    <source>
        <dbReference type="ARBA" id="ARBA00022605"/>
    </source>
</evidence>
<dbReference type="EC" id="2.7.1.71" evidence="3 11"/>
<feature type="binding site" evidence="11">
    <location>
        <position position="152"/>
    </location>
    <ligand>
        <name>ATP</name>
        <dbReference type="ChEBI" id="CHEBI:30616"/>
    </ligand>
</feature>
<keyword evidence="4 11" id="KW-0028">Amino-acid biosynthesis</keyword>
<comment type="similarity">
    <text evidence="2 11">Belongs to the shikimate kinase family.</text>
</comment>
<evidence type="ECO:0000256" key="1">
    <source>
        <dbReference type="ARBA" id="ARBA00004842"/>
    </source>
</evidence>
<dbReference type="CDD" id="cd00464">
    <property type="entry name" value="SK"/>
    <property type="match status" value="1"/>
</dbReference>
<dbReference type="Pfam" id="PF01202">
    <property type="entry name" value="SKI"/>
    <property type="match status" value="1"/>
</dbReference>
<evidence type="ECO:0000256" key="10">
    <source>
        <dbReference type="ARBA" id="ARBA00048567"/>
    </source>
</evidence>
<dbReference type="GO" id="GO:0005524">
    <property type="term" value="F:ATP binding"/>
    <property type="evidence" value="ECO:0007669"/>
    <property type="project" value="UniProtKB-UniRule"/>
</dbReference>
<dbReference type="InterPro" id="IPR023000">
    <property type="entry name" value="Shikimate_kinase_CS"/>
</dbReference>
<feature type="binding site" evidence="11">
    <location>
        <position position="60"/>
    </location>
    <ligand>
        <name>substrate</name>
    </ligand>
</feature>
<dbReference type="GO" id="GO:0008652">
    <property type="term" value="P:amino acid biosynthetic process"/>
    <property type="evidence" value="ECO:0007669"/>
    <property type="project" value="UniProtKB-KW"/>
</dbReference>
<accession>A0A0U9HGA6</accession>
<keyword evidence="8 11" id="KW-0067">ATP-binding</keyword>
<dbReference type="GO" id="GO:0005829">
    <property type="term" value="C:cytosol"/>
    <property type="evidence" value="ECO:0007669"/>
    <property type="project" value="TreeGrafter"/>
</dbReference>
<dbReference type="Gene3D" id="3.40.50.300">
    <property type="entry name" value="P-loop containing nucleotide triphosphate hydrolases"/>
    <property type="match status" value="1"/>
</dbReference>
<dbReference type="InterPro" id="IPR031322">
    <property type="entry name" value="Shikimate/glucono_kinase"/>
</dbReference>
<comment type="pathway">
    <text evidence="1 11">Metabolic intermediate biosynthesis; chorismate biosynthesis; chorismate from D-erythrose 4-phosphate and phosphoenolpyruvate: step 5/7.</text>
</comment>
<dbReference type="PROSITE" id="PS01128">
    <property type="entry name" value="SHIKIMATE_KINASE"/>
    <property type="match status" value="1"/>
</dbReference>
<evidence type="ECO:0000313" key="12">
    <source>
        <dbReference type="EMBL" id="GAQ25725.1"/>
    </source>
</evidence>
<dbReference type="RefSeq" id="WP_059033170.1">
    <property type="nucleotide sequence ID" value="NZ_BSDN01000012.1"/>
</dbReference>
<evidence type="ECO:0000256" key="9">
    <source>
        <dbReference type="ARBA" id="ARBA00023141"/>
    </source>
</evidence>
<keyword evidence="11" id="KW-0479">Metal-binding</keyword>
<feature type="binding site" evidence="11">
    <location>
        <position position="136"/>
    </location>
    <ligand>
        <name>substrate</name>
    </ligand>
</feature>
<evidence type="ECO:0000313" key="13">
    <source>
        <dbReference type="Proteomes" id="UP000062160"/>
    </source>
</evidence>
<dbReference type="GO" id="GO:0009073">
    <property type="term" value="P:aromatic amino acid family biosynthetic process"/>
    <property type="evidence" value="ECO:0007669"/>
    <property type="project" value="UniProtKB-KW"/>
</dbReference>
<dbReference type="HAMAP" id="MF_00109">
    <property type="entry name" value="Shikimate_kinase"/>
    <property type="match status" value="1"/>
</dbReference>
<reference evidence="12" key="1">
    <citation type="journal article" date="2016" name="Genome Announc.">
        <title>Draft Genome Sequence of the Syntrophic Lactate-Degrading Bacterium Tepidanaerobacter syntrophicus JLT.</title>
        <authorList>
            <person name="Matsuura N."/>
            <person name="Ohashi A."/>
            <person name="Tourlousse D.M."/>
            <person name="Sekiguchi Y."/>
        </authorList>
    </citation>
    <scope>NUCLEOTIDE SEQUENCE [LARGE SCALE GENOMIC DNA]</scope>
    <source>
        <strain evidence="12">JL</strain>
    </source>
</reference>
<comment type="catalytic activity">
    <reaction evidence="10 11">
        <text>shikimate + ATP = 3-phosphoshikimate + ADP + H(+)</text>
        <dbReference type="Rhea" id="RHEA:13121"/>
        <dbReference type="ChEBI" id="CHEBI:15378"/>
        <dbReference type="ChEBI" id="CHEBI:30616"/>
        <dbReference type="ChEBI" id="CHEBI:36208"/>
        <dbReference type="ChEBI" id="CHEBI:145989"/>
        <dbReference type="ChEBI" id="CHEBI:456216"/>
        <dbReference type="EC" id="2.7.1.71"/>
    </reaction>
</comment>
<keyword evidence="7 11" id="KW-0418">Kinase</keyword>
<dbReference type="PANTHER" id="PTHR21087">
    <property type="entry name" value="SHIKIMATE KINASE"/>
    <property type="match status" value="1"/>
</dbReference>
<comment type="cofactor">
    <cofactor evidence="11">
        <name>Mg(2+)</name>
        <dbReference type="ChEBI" id="CHEBI:18420"/>
    </cofactor>
    <text evidence="11">Binds 1 Mg(2+) ion per subunit.</text>
</comment>
<dbReference type="AlphaFoldDB" id="A0A0U9HGA6"/>
<dbReference type="STRING" id="224999.GCA_001485475_01761"/>
<dbReference type="GO" id="GO:0004765">
    <property type="term" value="F:shikimate kinase activity"/>
    <property type="evidence" value="ECO:0007669"/>
    <property type="project" value="UniProtKB-UniRule"/>
</dbReference>
<evidence type="ECO:0000256" key="8">
    <source>
        <dbReference type="ARBA" id="ARBA00022840"/>
    </source>
</evidence>
<feature type="binding site" evidence="11">
    <location>
        <position position="119"/>
    </location>
    <ligand>
        <name>ATP</name>
        <dbReference type="ChEBI" id="CHEBI:30616"/>
    </ligand>
</feature>
<feature type="binding site" evidence="11">
    <location>
        <position position="36"/>
    </location>
    <ligand>
        <name>substrate</name>
    </ligand>
</feature>
<dbReference type="PANTHER" id="PTHR21087:SF16">
    <property type="entry name" value="SHIKIMATE KINASE 1, CHLOROPLASTIC"/>
    <property type="match status" value="1"/>
</dbReference>
<dbReference type="UniPathway" id="UPA00053">
    <property type="reaction ID" value="UER00088"/>
</dbReference>
<dbReference type="EMBL" id="DF977002">
    <property type="protein sequence ID" value="GAQ25725.1"/>
    <property type="molecule type" value="Genomic_DNA"/>
</dbReference>
<comment type="subunit">
    <text evidence="11">Monomer.</text>
</comment>
<comment type="subcellular location">
    <subcellularLocation>
        <location evidence="11">Cytoplasm</location>
    </subcellularLocation>
</comment>
<evidence type="ECO:0000256" key="3">
    <source>
        <dbReference type="ARBA" id="ARBA00012154"/>
    </source>
</evidence>
<gene>
    <name evidence="11" type="primary">aroK</name>
    <name evidence="12" type="ORF">TSYNT_8262</name>
</gene>
<evidence type="ECO:0000256" key="6">
    <source>
        <dbReference type="ARBA" id="ARBA00022741"/>
    </source>
</evidence>
<evidence type="ECO:0000256" key="11">
    <source>
        <dbReference type="HAMAP-Rule" id="MF_00109"/>
    </source>
</evidence>
<keyword evidence="6 11" id="KW-0547">Nucleotide-binding</keyword>
<organism evidence="12">
    <name type="scientific">Tepidanaerobacter syntrophicus</name>
    <dbReference type="NCBI Taxonomy" id="224999"/>
    <lineage>
        <taxon>Bacteria</taxon>
        <taxon>Bacillati</taxon>
        <taxon>Bacillota</taxon>
        <taxon>Clostridia</taxon>
        <taxon>Thermosediminibacterales</taxon>
        <taxon>Tepidanaerobacteraceae</taxon>
        <taxon>Tepidanaerobacter</taxon>
    </lineage>
</organism>
<proteinExistence type="inferred from homology"/>
<feature type="binding site" evidence="11">
    <location>
        <position position="82"/>
    </location>
    <ligand>
        <name>substrate</name>
    </ligand>
</feature>
<keyword evidence="11" id="KW-0460">Magnesium</keyword>
<keyword evidence="5 11" id="KW-0808">Transferase</keyword>
<dbReference type="PRINTS" id="PR01100">
    <property type="entry name" value="SHIKIMTKNASE"/>
</dbReference>
<comment type="function">
    <text evidence="11">Catalyzes the specific phosphorylation of the 3-hydroxyl group of shikimic acid using ATP as a cosubstrate.</text>
</comment>
<keyword evidence="11" id="KW-0963">Cytoplasm</keyword>
<protein>
    <recommendedName>
        <fullName evidence="3 11">Shikimate kinase</fullName>
        <shortName evidence="11">SK</shortName>
        <ecNumber evidence="3 11">2.7.1.71</ecNumber>
    </recommendedName>
</protein>
<evidence type="ECO:0000256" key="2">
    <source>
        <dbReference type="ARBA" id="ARBA00006997"/>
    </source>
</evidence>
<keyword evidence="9 11" id="KW-0057">Aromatic amino acid biosynthesis</keyword>
<dbReference type="Proteomes" id="UP000062160">
    <property type="component" value="Unassembled WGS sequence"/>
</dbReference>
<dbReference type="InterPro" id="IPR027417">
    <property type="entry name" value="P-loop_NTPase"/>
</dbReference>